<accession>A0A645FD27</accession>
<proteinExistence type="predicted"/>
<organism evidence="1">
    <name type="scientific">bioreactor metagenome</name>
    <dbReference type="NCBI Taxonomy" id="1076179"/>
    <lineage>
        <taxon>unclassified sequences</taxon>
        <taxon>metagenomes</taxon>
        <taxon>ecological metagenomes</taxon>
    </lineage>
</organism>
<dbReference type="EMBL" id="VSSQ01056541">
    <property type="protein sequence ID" value="MPN10394.1"/>
    <property type="molecule type" value="Genomic_DNA"/>
</dbReference>
<gene>
    <name evidence="1" type="ORF">SDC9_157689</name>
</gene>
<sequence length="73" mass="8122">MRIRTPDVEQEVESRPVVERLQRHDDIAAKVLDIGNLRGILPYGVVGFAVDYGCGIGDVDRQHFKSGQGCRRG</sequence>
<comment type="caution">
    <text evidence="1">The sequence shown here is derived from an EMBL/GenBank/DDBJ whole genome shotgun (WGS) entry which is preliminary data.</text>
</comment>
<evidence type="ECO:0000313" key="1">
    <source>
        <dbReference type="EMBL" id="MPN10394.1"/>
    </source>
</evidence>
<name>A0A645FD27_9ZZZZ</name>
<dbReference type="AlphaFoldDB" id="A0A645FD27"/>
<protein>
    <submittedName>
        <fullName evidence="1">Uncharacterized protein</fullName>
    </submittedName>
</protein>
<reference evidence="1" key="1">
    <citation type="submission" date="2019-08" db="EMBL/GenBank/DDBJ databases">
        <authorList>
            <person name="Kucharzyk K."/>
            <person name="Murdoch R.W."/>
            <person name="Higgins S."/>
            <person name="Loffler F."/>
        </authorList>
    </citation>
    <scope>NUCLEOTIDE SEQUENCE</scope>
</reference>